<evidence type="ECO:0000256" key="1">
    <source>
        <dbReference type="SAM" id="MobiDB-lite"/>
    </source>
</evidence>
<dbReference type="AlphaFoldDB" id="T0ZG41"/>
<feature type="non-terminal residue" evidence="2">
    <location>
        <position position="1"/>
    </location>
</feature>
<dbReference type="EMBL" id="AUZX01015553">
    <property type="protein sequence ID" value="EQD28685.1"/>
    <property type="molecule type" value="Genomic_DNA"/>
</dbReference>
<proteinExistence type="predicted"/>
<feature type="region of interest" description="Disordered" evidence="1">
    <location>
        <begin position="101"/>
        <end position="121"/>
    </location>
</feature>
<organism evidence="2">
    <name type="scientific">mine drainage metagenome</name>
    <dbReference type="NCBI Taxonomy" id="410659"/>
    <lineage>
        <taxon>unclassified sequences</taxon>
        <taxon>metagenomes</taxon>
        <taxon>ecological metagenomes</taxon>
    </lineage>
</organism>
<accession>T0ZG41</accession>
<gene>
    <name evidence="2" type="ORF">B1A_21052</name>
</gene>
<evidence type="ECO:0000313" key="2">
    <source>
        <dbReference type="EMBL" id="EQD28685.1"/>
    </source>
</evidence>
<comment type="caution">
    <text evidence="2">The sequence shown here is derived from an EMBL/GenBank/DDBJ whole genome shotgun (WGS) entry which is preliminary data.</text>
</comment>
<dbReference type="Gene3D" id="3.40.50.720">
    <property type="entry name" value="NAD(P)-binding Rossmann-like Domain"/>
    <property type="match status" value="1"/>
</dbReference>
<reference evidence="2" key="1">
    <citation type="submission" date="2013-08" db="EMBL/GenBank/DDBJ databases">
        <authorList>
            <person name="Mendez C."/>
            <person name="Richter M."/>
            <person name="Ferrer M."/>
            <person name="Sanchez J."/>
        </authorList>
    </citation>
    <scope>NUCLEOTIDE SEQUENCE</scope>
</reference>
<name>T0ZG41_9ZZZZ</name>
<sequence>ANRPVRPGEGCLWCNQLIDPTLLAKEAKTDDERRAQEYGTEQPNPSVITLNAVAAAHAVNDFLLDYLGLRPERAPLHYEHFHFLKNSRMLVEPRKDANCPECSRNGRFGRGDAVPLPSVDG</sequence>
<protein>
    <submittedName>
        <fullName evidence="2">UBA/THIF-type NAD/FAD binding protein</fullName>
    </submittedName>
</protein>
<reference evidence="2" key="2">
    <citation type="journal article" date="2014" name="ISME J.">
        <title>Microbial stratification in low pH oxic and suboxic macroscopic growths along an acid mine drainage.</title>
        <authorList>
            <person name="Mendez-Garcia C."/>
            <person name="Mesa V."/>
            <person name="Sprenger R.R."/>
            <person name="Richter M."/>
            <person name="Diez M.S."/>
            <person name="Solano J."/>
            <person name="Bargiela R."/>
            <person name="Golyshina O.V."/>
            <person name="Manteca A."/>
            <person name="Ramos J.L."/>
            <person name="Gallego J.R."/>
            <person name="Llorente I."/>
            <person name="Martins Dos Santos V.A."/>
            <person name="Jensen O.N."/>
            <person name="Pelaez A.I."/>
            <person name="Sanchez J."/>
            <person name="Ferrer M."/>
        </authorList>
    </citation>
    <scope>NUCLEOTIDE SEQUENCE</scope>
</reference>